<name>A0ABS4WIW7_9MICC</name>
<evidence type="ECO:0000313" key="1">
    <source>
        <dbReference type="EMBL" id="MBP2376157.1"/>
    </source>
</evidence>
<organism evidence="1 2">
    <name type="scientific">Paeniglutamicibacter psychrophenolicus</name>
    <dbReference type="NCBI Taxonomy" id="257454"/>
    <lineage>
        <taxon>Bacteria</taxon>
        <taxon>Bacillati</taxon>
        <taxon>Actinomycetota</taxon>
        <taxon>Actinomycetes</taxon>
        <taxon>Micrococcales</taxon>
        <taxon>Micrococcaceae</taxon>
        <taxon>Paeniglutamicibacter</taxon>
    </lineage>
</organism>
<evidence type="ECO:0008006" key="3">
    <source>
        <dbReference type="Google" id="ProtNLM"/>
    </source>
</evidence>
<gene>
    <name evidence="1" type="ORF">JOF46_004069</name>
</gene>
<proteinExistence type="predicted"/>
<comment type="caution">
    <text evidence="1">The sequence shown here is derived from an EMBL/GenBank/DDBJ whole genome shotgun (WGS) entry which is preliminary data.</text>
</comment>
<dbReference type="Gene3D" id="3.40.50.1820">
    <property type="entry name" value="alpha/beta hydrolase"/>
    <property type="match status" value="1"/>
</dbReference>
<dbReference type="Proteomes" id="UP000766570">
    <property type="component" value="Unassembled WGS sequence"/>
</dbReference>
<keyword evidence="2" id="KW-1185">Reference proteome</keyword>
<dbReference type="RefSeq" id="WP_209910750.1">
    <property type="nucleotide sequence ID" value="NZ_JAGIOE010000001.1"/>
</dbReference>
<accession>A0ABS4WIW7</accession>
<reference evidence="1 2" key="1">
    <citation type="submission" date="2021-03" db="EMBL/GenBank/DDBJ databases">
        <title>Sequencing the genomes of 1000 actinobacteria strains.</title>
        <authorList>
            <person name="Klenk H.-P."/>
        </authorList>
    </citation>
    <scope>NUCLEOTIDE SEQUENCE [LARGE SCALE GENOMIC DNA]</scope>
    <source>
        <strain evidence="1 2">DSM 15454</strain>
    </source>
</reference>
<dbReference type="EMBL" id="JAGIOE010000001">
    <property type="protein sequence ID" value="MBP2376157.1"/>
    <property type="molecule type" value="Genomic_DNA"/>
</dbReference>
<protein>
    <recommendedName>
        <fullName evidence="3">Alpha/beta hydrolase</fullName>
    </recommendedName>
</protein>
<dbReference type="InterPro" id="IPR029058">
    <property type="entry name" value="AB_hydrolase_fold"/>
</dbReference>
<sequence length="301" mass="33011">MLRRRFLSLAALSMTGAGLGGQAGCERTPRAGTTELAPGGRGSFELELPRRVGEGTLTVHFAIPERQASDAPILMVLPGRQRNAGEYLDDWLDLVDTAPLVVLSPEFPSERFPTAAYNLGGTLDHDDEFTDPQGWTFVVIEELFDHVIEALGGNQRGYDMFGHSAGAQLIHRMVLLQENARIQTAVIANAGWYTLPDPRTDYPYGLAGIPTTKKQLRHGLETRLVVLLGSDDTDTNSESLRNTPEAEAQGDHRLERGQVFYEAGRRLAKRHGAAFAWHLLVVPGVAHEHSPMARAARLFLA</sequence>
<dbReference type="SUPFAM" id="SSF53474">
    <property type="entry name" value="alpha/beta-Hydrolases"/>
    <property type="match status" value="1"/>
</dbReference>
<evidence type="ECO:0000313" key="2">
    <source>
        <dbReference type="Proteomes" id="UP000766570"/>
    </source>
</evidence>